<dbReference type="PANTHER" id="PTHR45436">
    <property type="entry name" value="SENSOR HISTIDINE KINASE YKOH"/>
    <property type="match status" value="1"/>
</dbReference>
<dbReference type="OrthoDB" id="9809567at2"/>
<dbReference type="EMBL" id="AUVB01000028">
    <property type="protein sequence ID" value="KGE04342.1"/>
    <property type="molecule type" value="Genomic_DNA"/>
</dbReference>
<evidence type="ECO:0000256" key="2">
    <source>
        <dbReference type="ARBA" id="ARBA00004370"/>
    </source>
</evidence>
<dbReference type="RefSeq" id="WP_035514976.1">
    <property type="nucleotide sequence ID" value="NZ_KN234752.1"/>
</dbReference>
<dbReference type="Gene3D" id="3.30.565.10">
    <property type="entry name" value="Histidine kinase-like ATPase, C-terminal domain"/>
    <property type="match status" value="1"/>
</dbReference>
<comment type="subcellular location">
    <subcellularLocation>
        <location evidence="2">Membrane</location>
    </subcellularLocation>
</comment>
<dbReference type="PROSITE" id="PS50109">
    <property type="entry name" value="HIS_KIN"/>
    <property type="match status" value="1"/>
</dbReference>
<evidence type="ECO:0000256" key="9">
    <source>
        <dbReference type="ARBA" id="ARBA00023012"/>
    </source>
</evidence>
<keyword evidence="5 14" id="KW-0808">Transferase</keyword>
<organism evidence="14 15">
    <name type="scientific">Pseudohaliea rubra DSM 19751</name>
    <dbReference type="NCBI Taxonomy" id="1265313"/>
    <lineage>
        <taxon>Bacteria</taxon>
        <taxon>Pseudomonadati</taxon>
        <taxon>Pseudomonadota</taxon>
        <taxon>Gammaproteobacteria</taxon>
        <taxon>Cellvibrionales</taxon>
        <taxon>Halieaceae</taxon>
        <taxon>Pseudohaliea</taxon>
    </lineage>
</organism>
<dbReference type="InterPro" id="IPR003660">
    <property type="entry name" value="HAMP_dom"/>
</dbReference>
<dbReference type="InterPro" id="IPR005467">
    <property type="entry name" value="His_kinase_dom"/>
</dbReference>
<dbReference type="Gene3D" id="1.10.287.130">
    <property type="match status" value="1"/>
</dbReference>
<feature type="domain" description="HAMP" evidence="13">
    <location>
        <begin position="191"/>
        <end position="242"/>
    </location>
</feature>
<keyword evidence="8 11" id="KW-1133">Transmembrane helix</keyword>
<evidence type="ECO:0000256" key="1">
    <source>
        <dbReference type="ARBA" id="ARBA00000085"/>
    </source>
</evidence>
<dbReference type="GO" id="GO:0005886">
    <property type="term" value="C:plasma membrane"/>
    <property type="evidence" value="ECO:0007669"/>
    <property type="project" value="TreeGrafter"/>
</dbReference>
<dbReference type="eggNOG" id="COG2205">
    <property type="taxonomic scope" value="Bacteria"/>
</dbReference>
<dbReference type="HOGENOM" id="CLU_000445_42_2_6"/>
<evidence type="ECO:0000313" key="14">
    <source>
        <dbReference type="EMBL" id="KGE04342.1"/>
    </source>
</evidence>
<dbReference type="InterPro" id="IPR050428">
    <property type="entry name" value="TCS_sensor_his_kinase"/>
</dbReference>
<dbReference type="GO" id="GO:0005524">
    <property type="term" value="F:ATP binding"/>
    <property type="evidence" value="ECO:0007669"/>
    <property type="project" value="UniProtKB-KW"/>
</dbReference>
<keyword evidence="4" id="KW-0597">Phosphoprotein</keyword>
<name>A0A095VSB1_9GAMM</name>
<sequence length="446" mass="48111">MSRRPLSLAARLFLASALLLPVALGATGWYLERAHRLALDAAAGERLQLQVLALLAQADYNGGLTLPLVPLEPRLAQPNSGLYALVTGGSGEPLWLSPSAALLPQPIATLAGGTPDLAPGQRHRSERAGLLRHSYQVLWETEAGDAVPLRFLVAESTAPRDADVAAYRRSLWFWLGATIVVLLAMQGLILAWGLRPLARLAEAIARIEAGEAARLDGPWPREVRPVTENLQLLLNGEQQRRERMRNTLADLAHSLKTPLAVLRNAEPGDAAYPALLDEQLERMEQVIGWHLQRAAGGSSGLLQRVAVAPVLERLRATLLKVYADRQLALETHCPAASRFRGDERDLLELLGNLLDNACKYAAARVRVTVAGGSAGEGLLLTVEDDGAGISPELRDLLLHRGARADSRREGQGIGLAVVLEIVHAQRGELVLEDSELGGARVCIRLP</sequence>
<dbReference type="InterPro" id="IPR004358">
    <property type="entry name" value="Sig_transdc_His_kin-like_C"/>
</dbReference>
<evidence type="ECO:0000256" key="10">
    <source>
        <dbReference type="ARBA" id="ARBA00023136"/>
    </source>
</evidence>
<gene>
    <name evidence="14" type="ORF">HRUBRA_01028</name>
</gene>
<dbReference type="SUPFAM" id="SSF55874">
    <property type="entry name" value="ATPase domain of HSP90 chaperone/DNA topoisomerase II/histidine kinase"/>
    <property type="match status" value="1"/>
</dbReference>
<dbReference type="InterPro" id="IPR003661">
    <property type="entry name" value="HisK_dim/P_dom"/>
</dbReference>
<feature type="transmembrane region" description="Helical" evidence="11">
    <location>
        <begin position="171"/>
        <end position="194"/>
    </location>
</feature>
<dbReference type="SMART" id="SM00387">
    <property type="entry name" value="HATPase_c"/>
    <property type="match status" value="1"/>
</dbReference>
<dbReference type="STRING" id="1265313.HRUBRA_01028"/>
<dbReference type="EC" id="2.7.13.3" evidence="3"/>
<keyword evidence="9" id="KW-0902">Two-component regulatory system</keyword>
<keyword evidence="10 11" id="KW-0472">Membrane</keyword>
<evidence type="ECO:0000256" key="7">
    <source>
        <dbReference type="ARBA" id="ARBA00022777"/>
    </source>
</evidence>
<comment type="caution">
    <text evidence="14">The sequence shown here is derived from an EMBL/GenBank/DDBJ whole genome shotgun (WGS) entry which is preliminary data.</text>
</comment>
<evidence type="ECO:0000256" key="4">
    <source>
        <dbReference type="ARBA" id="ARBA00022553"/>
    </source>
</evidence>
<evidence type="ECO:0000256" key="5">
    <source>
        <dbReference type="ARBA" id="ARBA00022679"/>
    </source>
</evidence>
<comment type="catalytic activity">
    <reaction evidence="1">
        <text>ATP + protein L-histidine = ADP + protein N-phospho-L-histidine.</text>
        <dbReference type="EC" id="2.7.13.3"/>
    </reaction>
</comment>
<evidence type="ECO:0000256" key="6">
    <source>
        <dbReference type="ARBA" id="ARBA00022692"/>
    </source>
</evidence>
<evidence type="ECO:0000259" key="13">
    <source>
        <dbReference type="PROSITE" id="PS50885"/>
    </source>
</evidence>
<dbReference type="Pfam" id="PF02518">
    <property type="entry name" value="HATPase_c"/>
    <property type="match status" value="1"/>
</dbReference>
<feature type="domain" description="Histidine kinase" evidence="12">
    <location>
        <begin position="250"/>
        <end position="446"/>
    </location>
</feature>
<proteinExistence type="predicted"/>
<accession>A0A095VSB1</accession>
<dbReference type="Proteomes" id="UP000029640">
    <property type="component" value="Unassembled WGS sequence"/>
</dbReference>
<dbReference type="PROSITE" id="PS50885">
    <property type="entry name" value="HAMP"/>
    <property type="match status" value="1"/>
</dbReference>
<dbReference type="GO" id="GO:0000155">
    <property type="term" value="F:phosphorelay sensor kinase activity"/>
    <property type="evidence" value="ECO:0007669"/>
    <property type="project" value="InterPro"/>
</dbReference>
<evidence type="ECO:0000313" key="15">
    <source>
        <dbReference type="Proteomes" id="UP000029640"/>
    </source>
</evidence>
<protein>
    <recommendedName>
        <fullName evidence="3">histidine kinase</fullName>
        <ecNumber evidence="3">2.7.13.3</ecNumber>
    </recommendedName>
</protein>
<dbReference type="PRINTS" id="PR00344">
    <property type="entry name" value="BCTRLSENSOR"/>
</dbReference>
<evidence type="ECO:0000259" key="12">
    <source>
        <dbReference type="PROSITE" id="PS50109"/>
    </source>
</evidence>
<evidence type="ECO:0000256" key="8">
    <source>
        <dbReference type="ARBA" id="ARBA00022989"/>
    </source>
</evidence>
<dbReference type="AlphaFoldDB" id="A0A095VSB1"/>
<reference evidence="14 15" key="1">
    <citation type="journal article" date="2014" name="Genome Announc.">
        <title>Genome Sequence of Gammaproteobacterial Pseudohaliea rubra Type Strain DSM 19751, Isolated from Coastal Seawater of the Mediterranean Sea.</title>
        <authorList>
            <person name="Spring S."/>
            <person name="Fiebig A."/>
            <person name="Riedel T."/>
            <person name="Goker M."/>
            <person name="Klenk H.P."/>
        </authorList>
    </citation>
    <scope>NUCLEOTIDE SEQUENCE [LARGE SCALE GENOMIC DNA]</scope>
    <source>
        <strain evidence="14 15">DSM 19751</strain>
    </source>
</reference>
<evidence type="ECO:0000256" key="3">
    <source>
        <dbReference type="ARBA" id="ARBA00012438"/>
    </source>
</evidence>
<dbReference type="PATRIC" id="fig|1265313.6.peg.1013"/>
<dbReference type="PANTHER" id="PTHR45436:SF4">
    <property type="entry name" value="SENSOR PROTEIN PHOQ"/>
    <property type="match status" value="1"/>
</dbReference>
<keyword evidence="6 11" id="KW-0812">Transmembrane</keyword>
<evidence type="ECO:0000256" key="11">
    <source>
        <dbReference type="SAM" id="Phobius"/>
    </source>
</evidence>
<dbReference type="InterPro" id="IPR003594">
    <property type="entry name" value="HATPase_dom"/>
</dbReference>
<keyword evidence="15" id="KW-1185">Reference proteome</keyword>
<dbReference type="InterPro" id="IPR036890">
    <property type="entry name" value="HATPase_C_sf"/>
</dbReference>
<keyword evidence="7" id="KW-0418">Kinase</keyword>
<dbReference type="CDD" id="cd00082">
    <property type="entry name" value="HisKA"/>
    <property type="match status" value="1"/>
</dbReference>